<protein>
    <submittedName>
        <fullName evidence="1">Uncharacterized protein</fullName>
    </submittedName>
</protein>
<dbReference type="InParanoid" id="A0A0C2T252"/>
<gene>
    <name evidence="1" type="ORF">M378DRAFT_168020</name>
</gene>
<dbReference type="EMBL" id="KN818297">
    <property type="protein sequence ID" value="KIL60529.1"/>
    <property type="molecule type" value="Genomic_DNA"/>
</dbReference>
<keyword evidence="2" id="KW-1185">Reference proteome</keyword>
<proteinExistence type="predicted"/>
<reference evidence="1 2" key="1">
    <citation type="submission" date="2014-04" db="EMBL/GenBank/DDBJ databases">
        <title>Evolutionary Origins and Diversification of the Mycorrhizal Mutualists.</title>
        <authorList>
            <consortium name="DOE Joint Genome Institute"/>
            <consortium name="Mycorrhizal Genomics Consortium"/>
            <person name="Kohler A."/>
            <person name="Kuo A."/>
            <person name="Nagy L.G."/>
            <person name="Floudas D."/>
            <person name="Copeland A."/>
            <person name="Barry K.W."/>
            <person name="Cichocki N."/>
            <person name="Veneault-Fourrey C."/>
            <person name="LaButti K."/>
            <person name="Lindquist E.A."/>
            <person name="Lipzen A."/>
            <person name="Lundell T."/>
            <person name="Morin E."/>
            <person name="Murat C."/>
            <person name="Riley R."/>
            <person name="Ohm R."/>
            <person name="Sun H."/>
            <person name="Tunlid A."/>
            <person name="Henrissat B."/>
            <person name="Grigoriev I.V."/>
            <person name="Hibbett D.S."/>
            <person name="Martin F."/>
        </authorList>
    </citation>
    <scope>NUCLEOTIDE SEQUENCE [LARGE SCALE GENOMIC DNA]</scope>
    <source>
        <strain evidence="1 2">Koide BX008</strain>
    </source>
</reference>
<accession>A0A0C2T252</accession>
<evidence type="ECO:0000313" key="2">
    <source>
        <dbReference type="Proteomes" id="UP000054549"/>
    </source>
</evidence>
<evidence type="ECO:0000313" key="1">
    <source>
        <dbReference type="EMBL" id="KIL60529.1"/>
    </source>
</evidence>
<sequence>MISLWHSLYPICANSCSYKYKHVIAFTKKDSAESPMTQYPMSYHWSVGDRPMDHHLTKVEDKLVETKGRPEDDI</sequence>
<name>A0A0C2T252_AMAMK</name>
<dbReference type="HOGENOM" id="CLU_2694374_0_0_1"/>
<organism evidence="1 2">
    <name type="scientific">Amanita muscaria (strain Koide BX008)</name>
    <dbReference type="NCBI Taxonomy" id="946122"/>
    <lineage>
        <taxon>Eukaryota</taxon>
        <taxon>Fungi</taxon>
        <taxon>Dikarya</taxon>
        <taxon>Basidiomycota</taxon>
        <taxon>Agaricomycotina</taxon>
        <taxon>Agaricomycetes</taxon>
        <taxon>Agaricomycetidae</taxon>
        <taxon>Agaricales</taxon>
        <taxon>Pluteineae</taxon>
        <taxon>Amanitaceae</taxon>
        <taxon>Amanita</taxon>
    </lineage>
</organism>
<feature type="non-terminal residue" evidence="1">
    <location>
        <position position="74"/>
    </location>
</feature>
<dbReference type="AlphaFoldDB" id="A0A0C2T252"/>
<dbReference type="Proteomes" id="UP000054549">
    <property type="component" value="Unassembled WGS sequence"/>
</dbReference>